<organism evidence="2 3">
    <name type="scientific">Abditibacterium utsteinense</name>
    <dbReference type="NCBI Taxonomy" id="1960156"/>
    <lineage>
        <taxon>Bacteria</taxon>
        <taxon>Pseudomonadati</taxon>
        <taxon>Abditibacteriota</taxon>
        <taxon>Abditibacteriia</taxon>
        <taxon>Abditibacteriales</taxon>
        <taxon>Abditibacteriaceae</taxon>
        <taxon>Abditibacterium</taxon>
    </lineage>
</organism>
<dbReference type="AlphaFoldDB" id="A0A2S8SWQ4"/>
<keyword evidence="3" id="KW-1185">Reference proteome</keyword>
<dbReference type="EMBL" id="NIGF01000002">
    <property type="protein sequence ID" value="PQV65189.1"/>
    <property type="molecule type" value="Genomic_DNA"/>
</dbReference>
<feature type="transmembrane region" description="Helical" evidence="1">
    <location>
        <begin position="536"/>
        <end position="553"/>
    </location>
</feature>
<evidence type="ECO:0000256" key="1">
    <source>
        <dbReference type="SAM" id="Phobius"/>
    </source>
</evidence>
<comment type="caution">
    <text evidence="2">The sequence shown here is derived from an EMBL/GenBank/DDBJ whole genome shotgun (WGS) entry which is preliminary data.</text>
</comment>
<gene>
    <name evidence="2" type="ORF">B1R32_102198</name>
</gene>
<feature type="transmembrane region" description="Helical" evidence="1">
    <location>
        <begin position="565"/>
        <end position="586"/>
    </location>
</feature>
<feature type="transmembrane region" description="Helical" evidence="1">
    <location>
        <begin position="445"/>
        <end position="476"/>
    </location>
</feature>
<feature type="transmembrane region" description="Helical" evidence="1">
    <location>
        <begin position="595"/>
        <end position="612"/>
    </location>
</feature>
<dbReference type="Proteomes" id="UP000237684">
    <property type="component" value="Unassembled WGS sequence"/>
</dbReference>
<feature type="transmembrane region" description="Helical" evidence="1">
    <location>
        <begin position="412"/>
        <end position="433"/>
    </location>
</feature>
<sequence>MEWFKRASGLKIFAAIWILVALTPLWRLRAARQWNDDQLNGPNMEMKLDLTPERERELARRFPNDPIAQTSPTSLQLMDVNRLTDDSPPSELAVALKDEYRVMRGRTEPVFNRFARLSRQFPDSQIVRAQWLRDTTRGSLLIEPRELQATYNQPHTVYPTENWMSQTQIERAIGAAQSGAKIEPDNAFWPWMEAILDFSLRRDDAALSALEMAGRCARFDDKILETVRARIDLLKRAQTMDFDDQIHEAWAILLPHLARIRSASRAALWQAKLAQKRGDGARALQIAGIVMRAARPLSRDSQSYINRLVGQAIVNLAWKDALENAKVGVSERDPETAPWTDENRNQYIREAGSKFVALARTNGRADLADEAQSLMTAALSDSRLIAAFKDPAFDNLPQAQTQLGLWHWASSWALRLAFYSAMWWIIGFVASLGRKGLDASARRKSVIWSAFCVGATVAILIVSLQLGAAGASPYYFDLLTSAAPLLLFNFHDDLPLLLGAVWGVPVLLTTLVSLFSRPRLEAKPSGPRNWPLLAQLGLYAGTLGSFFFWSGALGQPLEDTVAGQFWPAPALIFCGFTLATCACHIWRARGAMKPCAILFSLAVLLTLLVTLYEQGQPYPPSNRAFFELYGLAALWMLAFYAWIRASGIKLLWSSPLLSALAQRIRLASATLAVCSSVFYFGLLLAAMPLRHHAQGILDAQLQIGEIGYVESKLKQLEAKQK</sequence>
<feature type="transmembrane region" description="Helical" evidence="1">
    <location>
        <begin position="664"/>
        <end position="687"/>
    </location>
</feature>
<feature type="transmembrane region" description="Helical" evidence="1">
    <location>
        <begin position="624"/>
        <end position="643"/>
    </location>
</feature>
<keyword evidence="1" id="KW-1133">Transmembrane helix</keyword>
<dbReference type="InParanoid" id="A0A2S8SWQ4"/>
<evidence type="ECO:0000313" key="2">
    <source>
        <dbReference type="EMBL" id="PQV65189.1"/>
    </source>
</evidence>
<accession>A0A2S8SWQ4</accession>
<feature type="transmembrane region" description="Helical" evidence="1">
    <location>
        <begin position="496"/>
        <end position="515"/>
    </location>
</feature>
<protein>
    <submittedName>
        <fullName evidence="2">Uncharacterized protein</fullName>
    </submittedName>
</protein>
<proteinExistence type="predicted"/>
<dbReference type="RefSeq" id="WP_105482515.1">
    <property type="nucleotide sequence ID" value="NZ_NIGF01000002.1"/>
</dbReference>
<name>A0A2S8SWQ4_9BACT</name>
<evidence type="ECO:0000313" key="3">
    <source>
        <dbReference type="Proteomes" id="UP000237684"/>
    </source>
</evidence>
<keyword evidence="1" id="KW-0812">Transmembrane</keyword>
<reference evidence="2 3" key="1">
    <citation type="journal article" date="2018" name="Syst. Appl. Microbiol.">
        <title>Abditibacterium utsteinense sp. nov., the first cultivated member of candidate phylum FBP, isolated from ice-free Antarctic soil samples.</title>
        <authorList>
            <person name="Tahon G."/>
            <person name="Tytgat B."/>
            <person name="Lebbe L."/>
            <person name="Carlier A."/>
            <person name="Willems A."/>
        </authorList>
    </citation>
    <scope>NUCLEOTIDE SEQUENCE [LARGE SCALE GENOMIC DNA]</scope>
    <source>
        <strain evidence="2 3">LMG 29911</strain>
    </source>
</reference>
<keyword evidence="1" id="KW-0472">Membrane</keyword>